<dbReference type="Pfam" id="PF01810">
    <property type="entry name" value="LysE"/>
    <property type="match status" value="1"/>
</dbReference>
<keyword evidence="4 6" id="KW-1133">Transmembrane helix</keyword>
<sequence>MNSLFLPIIISGFLSQAGLIVAVGAQNTFIIRQGIARSHVPAILMICIAADLLMITLGTQGMGQIVQSHPLVIKGLTWAGAAVLLLYGVFGFRRAWIQLNAMRAERRRMSVGGTGDGFAVEQAGNDGASVGASQQGGSSSAVAMKPAQTSLKKSVLSCLGFTFLNPSVYLDSIVLLGSIAATYGSDLRWSFATGAMLCSVVWFLLLGFVSSKMARLFNNRLAWIALDTTIGIVMVLLAAHLVLQ</sequence>
<evidence type="ECO:0000256" key="6">
    <source>
        <dbReference type="SAM" id="Phobius"/>
    </source>
</evidence>
<feature type="transmembrane region" description="Helical" evidence="6">
    <location>
        <begin position="154"/>
        <end position="183"/>
    </location>
</feature>
<keyword evidence="2" id="KW-1003">Cell membrane</keyword>
<evidence type="ECO:0000256" key="5">
    <source>
        <dbReference type="ARBA" id="ARBA00023136"/>
    </source>
</evidence>
<accession>A0A971IC94</accession>
<reference evidence="7" key="2">
    <citation type="submission" date="2020-01" db="EMBL/GenBank/DDBJ databases">
        <authorList>
            <person name="Campanaro S."/>
        </authorList>
    </citation>
    <scope>NUCLEOTIDE SEQUENCE</scope>
    <source>
        <strain evidence="7">AS01afH2WH_6</strain>
    </source>
</reference>
<dbReference type="Proteomes" id="UP000767327">
    <property type="component" value="Unassembled WGS sequence"/>
</dbReference>
<reference evidence="7" key="1">
    <citation type="journal article" date="2020" name="Biotechnol. Biofuels">
        <title>New insights from the biogas microbiome by comprehensive genome-resolved metagenomics of nearly 1600 species originating from multiple anaerobic digesters.</title>
        <authorList>
            <person name="Campanaro S."/>
            <person name="Treu L."/>
            <person name="Rodriguez-R L.M."/>
            <person name="Kovalovszki A."/>
            <person name="Ziels R.M."/>
            <person name="Maus I."/>
            <person name="Zhu X."/>
            <person name="Kougias P.G."/>
            <person name="Basile A."/>
            <person name="Luo G."/>
            <person name="Schluter A."/>
            <person name="Konstantinidis K.T."/>
            <person name="Angelidaki I."/>
        </authorList>
    </citation>
    <scope>NUCLEOTIDE SEQUENCE</scope>
    <source>
        <strain evidence="7">AS01afH2WH_6</strain>
    </source>
</reference>
<dbReference type="EMBL" id="JAAXZR010000008">
    <property type="protein sequence ID" value="NLT79027.1"/>
    <property type="molecule type" value="Genomic_DNA"/>
</dbReference>
<dbReference type="GO" id="GO:0005886">
    <property type="term" value="C:plasma membrane"/>
    <property type="evidence" value="ECO:0007669"/>
    <property type="project" value="UniProtKB-SubCell"/>
</dbReference>
<keyword evidence="5 6" id="KW-0472">Membrane</keyword>
<dbReference type="PANTHER" id="PTHR30086:SF20">
    <property type="entry name" value="ARGININE EXPORTER PROTEIN ARGO-RELATED"/>
    <property type="match status" value="1"/>
</dbReference>
<feature type="transmembrane region" description="Helical" evidence="6">
    <location>
        <begin position="189"/>
        <end position="209"/>
    </location>
</feature>
<comment type="subcellular location">
    <subcellularLocation>
        <location evidence="1">Cell membrane</location>
        <topology evidence="1">Multi-pass membrane protein</topology>
    </subcellularLocation>
</comment>
<evidence type="ECO:0000256" key="1">
    <source>
        <dbReference type="ARBA" id="ARBA00004651"/>
    </source>
</evidence>
<dbReference type="AlphaFoldDB" id="A0A971IC94"/>
<dbReference type="GO" id="GO:0015171">
    <property type="term" value="F:amino acid transmembrane transporter activity"/>
    <property type="evidence" value="ECO:0007669"/>
    <property type="project" value="TreeGrafter"/>
</dbReference>
<evidence type="ECO:0000313" key="7">
    <source>
        <dbReference type="EMBL" id="NLT79027.1"/>
    </source>
</evidence>
<evidence type="ECO:0000256" key="4">
    <source>
        <dbReference type="ARBA" id="ARBA00022989"/>
    </source>
</evidence>
<proteinExistence type="predicted"/>
<protein>
    <submittedName>
        <fullName evidence="7">LysE family transporter</fullName>
    </submittedName>
</protein>
<evidence type="ECO:0000256" key="2">
    <source>
        <dbReference type="ARBA" id="ARBA00022475"/>
    </source>
</evidence>
<organism evidence="7 8">
    <name type="scientific">Bifidobacterium crudilactis</name>
    <dbReference type="NCBI Taxonomy" id="327277"/>
    <lineage>
        <taxon>Bacteria</taxon>
        <taxon>Bacillati</taxon>
        <taxon>Actinomycetota</taxon>
        <taxon>Actinomycetes</taxon>
        <taxon>Bifidobacteriales</taxon>
        <taxon>Bifidobacteriaceae</taxon>
        <taxon>Bifidobacterium</taxon>
    </lineage>
</organism>
<evidence type="ECO:0000313" key="8">
    <source>
        <dbReference type="Proteomes" id="UP000767327"/>
    </source>
</evidence>
<gene>
    <name evidence="7" type="ORF">GXW98_01910</name>
</gene>
<dbReference type="PANTHER" id="PTHR30086">
    <property type="entry name" value="ARGININE EXPORTER PROTEIN ARGO"/>
    <property type="match status" value="1"/>
</dbReference>
<feature type="transmembrane region" description="Helical" evidence="6">
    <location>
        <begin position="221"/>
        <end position="243"/>
    </location>
</feature>
<keyword evidence="3 6" id="KW-0812">Transmembrane</keyword>
<comment type="caution">
    <text evidence="7">The sequence shown here is derived from an EMBL/GenBank/DDBJ whole genome shotgun (WGS) entry which is preliminary data.</text>
</comment>
<name>A0A971IC94_9BIFI</name>
<feature type="transmembrane region" description="Helical" evidence="6">
    <location>
        <begin position="42"/>
        <end position="63"/>
    </location>
</feature>
<feature type="transmembrane region" description="Helical" evidence="6">
    <location>
        <begin position="6"/>
        <end position="30"/>
    </location>
</feature>
<feature type="transmembrane region" description="Helical" evidence="6">
    <location>
        <begin position="75"/>
        <end position="96"/>
    </location>
</feature>
<dbReference type="RefSeq" id="WP_273172603.1">
    <property type="nucleotide sequence ID" value="NZ_JAAXZR010000008.1"/>
</dbReference>
<evidence type="ECO:0000256" key="3">
    <source>
        <dbReference type="ARBA" id="ARBA00022692"/>
    </source>
</evidence>
<dbReference type="InterPro" id="IPR001123">
    <property type="entry name" value="LeuE-type"/>
</dbReference>